<feature type="domain" description="Pyridoxamine 5'-phosphate oxidase N-terminal" evidence="1">
    <location>
        <begin position="44"/>
        <end position="137"/>
    </location>
</feature>
<reference evidence="2 3" key="1">
    <citation type="submission" date="2018-10" db="EMBL/GenBank/DDBJ databases">
        <title>Xanthobacter tagetidis genome sequencing and assembly.</title>
        <authorList>
            <person name="Maclea K.S."/>
            <person name="Goen A.E."/>
            <person name="Fatima S.A."/>
        </authorList>
    </citation>
    <scope>NUCLEOTIDE SEQUENCE [LARGE SCALE GENOMIC DNA]</scope>
    <source>
        <strain evidence="2 3">ATCC 700314</strain>
    </source>
</reference>
<dbReference type="Pfam" id="PF01243">
    <property type="entry name" value="PNPOx_N"/>
    <property type="match status" value="1"/>
</dbReference>
<organism evidence="2 3">
    <name type="scientific">Xanthobacter tagetidis</name>
    <dbReference type="NCBI Taxonomy" id="60216"/>
    <lineage>
        <taxon>Bacteria</taxon>
        <taxon>Pseudomonadati</taxon>
        <taxon>Pseudomonadota</taxon>
        <taxon>Alphaproteobacteria</taxon>
        <taxon>Hyphomicrobiales</taxon>
        <taxon>Xanthobacteraceae</taxon>
        <taxon>Xanthobacter</taxon>
    </lineage>
</organism>
<gene>
    <name evidence="2" type="ORF">D9R14_02255</name>
</gene>
<accession>A0A3L7APD0</accession>
<proteinExistence type="predicted"/>
<dbReference type="AlphaFoldDB" id="A0A3L7APD0"/>
<dbReference type="Proteomes" id="UP000269692">
    <property type="component" value="Unassembled WGS sequence"/>
</dbReference>
<protein>
    <submittedName>
        <fullName evidence="2">Pyridoxamine 5-phosphate oxidase</fullName>
    </submittedName>
</protein>
<dbReference type="RefSeq" id="WP_121621649.1">
    <property type="nucleotide sequence ID" value="NZ_JACIIW010000004.1"/>
</dbReference>
<dbReference type="SUPFAM" id="SSF50475">
    <property type="entry name" value="FMN-binding split barrel"/>
    <property type="match status" value="1"/>
</dbReference>
<evidence type="ECO:0000313" key="2">
    <source>
        <dbReference type="EMBL" id="RLP81835.1"/>
    </source>
</evidence>
<sequence>MTARFLETVFTPAVLAAQAANGSREAFTHRLGADGPDRIGEPEAAFIGARDSFYLASVTETGWPYMQHRGGPPGFVKILDPATIGFADFRGNRQYISLGNASADDRVALFFMDYARRARLKLLGRMRAVDAGSDPDFVALLSDAGYKARVERAFVISVEAFEWNCSQHITPRFTAADLAPSVHAMRARIAELEAALAERDAAAGGPAG</sequence>
<comment type="caution">
    <text evidence="2">The sequence shown here is derived from an EMBL/GenBank/DDBJ whole genome shotgun (WGS) entry which is preliminary data.</text>
</comment>
<dbReference type="InterPro" id="IPR012349">
    <property type="entry name" value="Split_barrel_FMN-bd"/>
</dbReference>
<dbReference type="EMBL" id="RCTF01000001">
    <property type="protein sequence ID" value="RLP81835.1"/>
    <property type="molecule type" value="Genomic_DNA"/>
</dbReference>
<evidence type="ECO:0000259" key="1">
    <source>
        <dbReference type="Pfam" id="PF01243"/>
    </source>
</evidence>
<dbReference type="PANTHER" id="PTHR42815">
    <property type="entry name" value="FAD-BINDING, PUTATIVE (AFU_ORTHOLOGUE AFUA_6G07600)-RELATED"/>
    <property type="match status" value="1"/>
</dbReference>
<evidence type="ECO:0000313" key="3">
    <source>
        <dbReference type="Proteomes" id="UP000269692"/>
    </source>
</evidence>
<dbReference type="PANTHER" id="PTHR42815:SF2">
    <property type="entry name" value="FAD-BINDING, PUTATIVE (AFU_ORTHOLOGUE AFUA_6G07600)-RELATED"/>
    <property type="match status" value="1"/>
</dbReference>
<keyword evidence="3" id="KW-1185">Reference proteome</keyword>
<dbReference type="Gene3D" id="2.30.110.10">
    <property type="entry name" value="Electron Transport, Fmn-binding Protein, Chain A"/>
    <property type="match status" value="1"/>
</dbReference>
<dbReference type="InterPro" id="IPR011576">
    <property type="entry name" value="Pyridox_Oxase_N"/>
</dbReference>
<name>A0A3L7APD0_9HYPH</name>
<dbReference type="OrthoDB" id="9786134at2"/>